<dbReference type="PANTHER" id="PTHR33620:SF1">
    <property type="entry name" value="UREASE ACCESSORY PROTEIN F"/>
    <property type="match status" value="1"/>
</dbReference>
<comment type="caution">
    <text evidence="4">The sequence shown here is derived from an EMBL/GenBank/DDBJ whole genome shotgun (WGS) entry which is preliminary data.</text>
</comment>
<dbReference type="InterPro" id="IPR038277">
    <property type="entry name" value="UreF_sf"/>
</dbReference>
<dbReference type="GO" id="GO:0016151">
    <property type="term" value="F:nickel cation binding"/>
    <property type="evidence" value="ECO:0007669"/>
    <property type="project" value="InterPro"/>
</dbReference>
<organism evidence="4 5">
    <name type="scientific">Elysia marginata</name>
    <dbReference type="NCBI Taxonomy" id="1093978"/>
    <lineage>
        <taxon>Eukaryota</taxon>
        <taxon>Metazoa</taxon>
        <taxon>Spiralia</taxon>
        <taxon>Lophotrochozoa</taxon>
        <taxon>Mollusca</taxon>
        <taxon>Gastropoda</taxon>
        <taxon>Heterobranchia</taxon>
        <taxon>Euthyneura</taxon>
        <taxon>Panpulmonata</taxon>
        <taxon>Sacoglossa</taxon>
        <taxon>Placobranchoidea</taxon>
        <taxon>Plakobranchidae</taxon>
        <taxon>Elysia</taxon>
    </lineage>
</organism>
<comment type="similarity">
    <text evidence="3">Belongs to the UreF family.</text>
</comment>
<dbReference type="PANTHER" id="PTHR33620">
    <property type="entry name" value="UREASE ACCESSORY PROTEIN F"/>
    <property type="match status" value="1"/>
</dbReference>
<evidence type="ECO:0000313" key="4">
    <source>
        <dbReference type="EMBL" id="GFR90027.1"/>
    </source>
</evidence>
<dbReference type="EMBL" id="BMAT01001662">
    <property type="protein sequence ID" value="GFR90027.1"/>
    <property type="molecule type" value="Genomic_DNA"/>
</dbReference>
<evidence type="ECO:0000256" key="1">
    <source>
        <dbReference type="ARBA" id="ARBA00022988"/>
    </source>
</evidence>
<evidence type="ECO:0000313" key="5">
    <source>
        <dbReference type="Proteomes" id="UP000762676"/>
    </source>
</evidence>
<gene>
    <name evidence="4" type="ORF">ElyMa_000807300</name>
</gene>
<reference evidence="4 5" key="1">
    <citation type="journal article" date="2021" name="Elife">
        <title>Chloroplast acquisition without the gene transfer in kleptoplastic sea slugs, Plakobranchus ocellatus.</title>
        <authorList>
            <person name="Maeda T."/>
            <person name="Takahashi S."/>
            <person name="Yoshida T."/>
            <person name="Shimamura S."/>
            <person name="Takaki Y."/>
            <person name="Nagai Y."/>
            <person name="Toyoda A."/>
            <person name="Suzuki Y."/>
            <person name="Arimoto A."/>
            <person name="Ishii H."/>
            <person name="Satoh N."/>
            <person name="Nishiyama T."/>
            <person name="Hasebe M."/>
            <person name="Maruyama T."/>
            <person name="Minagawa J."/>
            <person name="Obokata J."/>
            <person name="Shigenobu S."/>
        </authorList>
    </citation>
    <scope>NUCLEOTIDE SEQUENCE [LARGE SCALE GENOMIC DNA]</scope>
</reference>
<evidence type="ECO:0000256" key="2">
    <source>
        <dbReference type="ARBA" id="ARBA00023186"/>
    </source>
</evidence>
<keyword evidence="1" id="KW-0996">Nickel insertion</keyword>
<accession>A0AAV4GVX0</accession>
<keyword evidence="5" id="KW-1185">Reference proteome</keyword>
<protein>
    <submittedName>
        <fullName evidence="4">Urease accessory protein F-like</fullName>
    </submittedName>
</protein>
<dbReference type="Gene3D" id="1.10.4190.10">
    <property type="entry name" value="Urease accessory protein UreF"/>
    <property type="match status" value="1"/>
</dbReference>
<dbReference type="AlphaFoldDB" id="A0AAV4GVX0"/>
<name>A0AAV4GVX0_9GAST</name>
<keyword evidence="2" id="KW-0143">Chaperone</keyword>
<proteinExistence type="inferred from homology"/>
<sequence length="232" mass="25891">MDEKQLFALLQLTDSGSLSLPFVRAAHSVVVRDTRQCDQLKKNPAEIKAQDKRDLNGHRTDNSGLLRVHSVDKAEFGTIESLTQLDRLYEASTANHIARRSSTRQGRSLLEASLHTFPILEEKGMEGLGSQLPHCHHAVLHGAIMGCLDLALEDTISSYMFGVVRTLVATAVRLDVLGAMEGQRLQWKLQEICADVIKRNKMRPVEQAGVKFPVLDILQNTQDTLFAKLFYS</sequence>
<evidence type="ECO:0000256" key="3">
    <source>
        <dbReference type="ARBA" id="ARBA00046339"/>
    </source>
</evidence>
<dbReference type="Pfam" id="PF01730">
    <property type="entry name" value="UreF"/>
    <property type="match status" value="1"/>
</dbReference>
<dbReference type="InterPro" id="IPR002639">
    <property type="entry name" value="UreF"/>
</dbReference>
<dbReference type="Proteomes" id="UP000762676">
    <property type="component" value="Unassembled WGS sequence"/>
</dbReference>